<dbReference type="Proteomes" id="UP000775547">
    <property type="component" value="Unassembled WGS sequence"/>
</dbReference>
<dbReference type="GO" id="GO:0003700">
    <property type="term" value="F:DNA-binding transcription factor activity"/>
    <property type="evidence" value="ECO:0007669"/>
    <property type="project" value="InterPro"/>
</dbReference>
<feature type="compositionally biased region" description="Low complexity" evidence="1">
    <location>
        <begin position="195"/>
        <end position="217"/>
    </location>
</feature>
<dbReference type="CDD" id="cd14810">
    <property type="entry name" value="bZIP_u1"/>
    <property type="match status" value="1"/>
</dbReference>
<reference evidence="3" key="2">
    <citation type="submission" date="2021-10" db="EMBL/GenBank/DDBJ databases">
        <title>Phylogenomics reveals ancestral predisposition of the termite-cultivated fungus Termitomyces towards a domesticated lifestyle.</title>
        <authorList>
            <person name="Auxier B."/>
            <person name="Grum-Grzhimaylo A."/>
            <person name="Cardenas M.E."/>
            <person name="Lodge J.D."/>
            <person name="Laessoe T."/>
            <person name="Pedersen O."/>
            <person name="Smith M.E."/>
            <person name="Kuyper T.W."/>
            <person name="Franco-Molano E.A."/>
            <person name="Baroni T.J."/>
            <person name="Aanen D.K."/>
        </authorList>
    </citation>
    <scope>NUCLEOTIDE SEQUENCE</scope>
    <source>
        <strain evidence="3">AP01</strain>
        <tissue evidence="3">Mycelium</tissue>
    </source>
</reference>
<dbReference type="AlphaFoldDB" id="A0A9P7G2S7"/>
<dbReference type="PANTHER" id="PTHR48125">
    <property type="entry name" value="LP07818P1"/>
    <property type="match status" value="1"/>
</dbReference>
<protein>
    <recommendedName>
        <fullName evidence="2">BZIP domain-containing protein</fullName>
    </recommendedName>
</protein>
<accession>A0A9P7G2S7</accession>
<dbReference type="OrthoDB" id="5571888at2759"/>
<reference evidence="3" key="1">
    <citation type="submission" date="2020-07" db="EMBL/GenBank/DDBJ databases">
        <authorList>
            <person name="Nieuwenhuis M."/>
            <person name="Van De Peppel L.J.J."/>
        </authorList>
    </citation>
    <scope>NUCLEOTIDE SEQUENCE</scope>
    <source>
        <strain evidence="3">AP01</strain>
        <tissue evidence="3">Mycelium</tissue>
    </source>
</reference>
<evidence type="ECO:0000256" key="1">
    <source>
        <dbReference type="SAM" id="MobiDB-lite"/>
    </source>
</evidence>
<feature type="compositionally biased region" description="Pro residues" evidence="1">
    <location>
        <begin position="694"/>
        <end position="716"/>
    </location>
</feature>
<feature type="compositionally biased region" description="Basic and acidic residues" evidence="1">
    <location>
        <begin position="237"/>
        <end position="255"/>
    </location>
</feature>
<feature type="region of interest" description="Disordered" evidence="1">
    <location>
        <begin position="174"/>
        <end position="327"/>
    </location>
</feature>
<dbReference type="PANTHER" id="PTHR48125:SF10">
    <property type="entry name" value="OS12G0136300 PROTEIN"/>
    <property type="match status" value="1"/>
</dbReference>
<name>A0A9P7G2S7_9AGAR</name>
<feature type="region of interest" description="Disordered" evidence="1">
    <location>
        <begin position="681"/>
        <end position="721"/>
    </location>
</feature>
<comment type="caution">
    <text evidence="3">The sequence shown here is derived from an EMBL/GenBank/DDBJ whole genome shotgun (WGS) entry which is preliminary data.</text>
</comment>
<dbReference type="PROSITE" id="PS50217">
    <property type="entry name" value="BZIP"/>
    <property type="match status" value="1"/>
</dbReference>
<feature type="compositionally biased region" description="Low complexity" evidence="1">
    <location>
        <begin position="41"/>
        <end position="67"/>
    </location>
</feature>
<dbReference type="EMBL" id="JABCKV010000238">
    <property type="protein sequence ID" value="KAG5641886.1"/>
    <property type="molecule type" value="Genomic_DNA"/>
</dbReference>
<feature type="region of interest" description="Disordered" evidence="1">
    <location>
        <begin position="348"/>
        <end position="394"/>
    </location>
</feature>
<feature type="compositionally biased region" description="Low complexity" evidence="1">
    <location>
        <begin position="284"/>
        <end position="314"/>
    </location>
</feature>
<feature type="domain" description="BZIP" evidence="2">
    <location>
        <begin position="400"/>
        <end position="463"/>
    </location>
</feature>
<evidence type="ECO:0000259" key="2">
    <source>
        <dbReference type="PROSITE" id="PS50217"/>
    </source>
</evidence>
<dbReference type="Gene3D" id="1.20.5.170">
    <property type="match status" value="1"/>
</dbReference>
<sequence>MQVDNAVAHQPFFASSSSNLNDFSDIFNTDMFAHDMATNDSSSASPATASSSRASSPQSPTNATLLTPPQPPPTASFPEYPSTYLSSYTHAESSFFNFLDEEQSSKTLDMGMGGMGMSTPYDFIGAFGGAPDMRLVDPGMMDINMDLGMYNQMETISMGIDPQLVGTPSALSDIGEEQEQGDEHDHHHDDDTAADGDVSASPSATSAASPAISPTLAKKTRGSTKKNKDAVAAAALEKAKQEEKEGKEEQERERLTLVIQPVKAGGHGKARRGTVQSGGITKKSASSSLTASSSSSNPLVSSSHSSVIPAPSSAGKESASLPTSAFTPSQFTLTSSVPPTYTHPSLFMPTNLYPQKSSGLNLTTGSGGNKGTSEKGGDEDGDDDELPHDWRPSPEVFQKMTSKEKRQLRNKISARNFRVRRKEYISTLEGDIAERDRLLDAIRSELGSTQSENLALRQEIAALKRTLLDGRGAPSSPNSSSIGLGADVLPMLNLPPPAPLPATSAAASLALQAQAAATPVPPASAPTNATVQQLLTVNTQKDASASGQRFWGGARLGMGGMGMGGITPVHRVVLPEVSVADVLLGREKLQENMNPLMNGGGVKQGGAGEKVVGGFEGFADLNPFTMKTLDAYRMHLWGKMAAQHHQHQQNQQQQHPAYHQTHLTGLAASLRPAFFSAPTSTSPLSSLLSGKHSPAPPYTQTPSTPPPPYQSAPPSPVLGYGKTGVAEKLEREQRARERERQKEKEKETAMYAALASQTLLRKLGSAFWDAFSGSSSASSSVFSPTVGAHAFAASGSGSRSSGARAWDADKVRRVLEGKAVVRVVDVEDLTRQTASQTQTQVRECPESLRKCCTVTGAVTDILEESMRSLSLGKKT</sequence>
<feature type="region of interest" description="Disordered" evidence="1">
    <location>
        <begin position="37"/>
        <end position="80"/>
    </location>
</feature>
<dbReference type="SUPFAM" id="SSF57959">
    <property type="entry name" value="Leucine zipper domain"/>
    <property type="match status" value="1"/>
</dbReference>
<keyword evidence="4" id="KW-1185">Reference proteome</keyword>
<dbReference type="InterPro" id="IPR046347">
    <property type="entry name" value="bZIP_sf"/>
</dbReference>
<evidence type="ECO:0000313" key="3">
    <source>
        <dbReference type="EMBL" id="KAG5641886.1"/>
    </source>
</evidence>
<organism evidence="3 4">
    <name type="scientific">Asterophora parasitica</name>
    <dbReference type="NCBI Taxonomy" id="117018"/>
    <lineage>
        <taxon>Eukaryota</taxon>
        <taxon>Fungi</taxon>
        <taxon>Dikarya</taxon>
        <taxon>Basidiomycota</taxon>
        <taxon>Agaricomycotina</taxon>
        <taxon>Agaricomycetes</taxon>
        <taxon>Agaricomycetidae</taxon>
        <taxon>Agaricales</taxon>
        <taxon>Tricholomatineae</taxon>
        <taxon>Lyophyllaceae</taxon>
        <taxon>Asterophora</taxon>
    </lineage>
</organism>
<proteinExistence type="predicted"/>
<dbReference type="Pfam" id="PF00170">
    <property type="entry name" value="bZIP_1"/>
    <property type="match status" value="1"/>
</dbReference>
<feature type="compositionally biased region" description="Basic and acidic residues" evidence="1">
    <location>
        <begin position="181"/>
        <end position="191"/>
    </location>
</feature>
<evidence type="ECO:0000313" key="4">
    <source>
        <dbReference type="Proteomes" id="UP000775547"/>
    </source>
</evidence>
<dbReference type="InterPro" id="IPR004827">
    <property type="entry name" value="bZIP"/>
</dbReference>
<gene>
    <name evidence="3" type="ORF">DXG03_004007</name>
</gene>
<dbReference type="PROSITE" id="PS00036">
    <property type="entry name" value="BZIP_BASIC"/>
    <property type="match status" value="1"/>
</dbReference>
<dbReference type="SMART" id="SM00338">
    <property type="entry name" value="BRLZ"/>
    <property type="match status" value="1"/>
</dbReference>